<dbReference type="Gene3D" id="1.10.510.10">
    <property type="entry name" value="Transferase(Phosphotransferase) domain 1"/>
    <property type="match status" value="1"/>
</dbReference>
<reference evidence="3" key="1">
    <citation type="submission" date="2017-08" db="EMBL/GenBank/DDBJ databases">
        <authorList>
            <person name="Alvarez-Ponce D."/>
            <person name="Weitzman C.L."/>
            <person name="Tillett R.L."/>
            <person name="Sandmeier F.C."/>
            <person name="Tracy C.R."/>
        </authorList>
    </citation>
    <scope>NUCLEOTIDE SEQUENCE [LARGE SCALE GENOMIC DNA]</scope>
    <source>
        <strain evidence="3">723</strain>
    </source>
</reference>
<dbReference type="SUPFAM" id="SSF56112">
    <property type="entry name" value="Protein kinase-like (PK-like)"/>
    <property type="match status" value="1"/>
</dbReference>
<dbReference type="OrthoDB" id="399312at2"/>
<evidence type="ECO:0000259" key="1">
    <source>
        <dbReference type="PROSITE" id="PS50011"/>
    </source>
</evidence>
<dbReference type="InterPro" id="IPR000719">
    <property type="entry name" value="Prot_kinase_dom"/>
</dbReference>
<comment type="caution">
    <text evidence="2">The sequence shown here is derived from an EMBL/GenBank/DDBJ whole genome shotgun (WGS) entry which is preliminary data.</text>
</comment>
<name>A0A269TJD7_9BACT</name>
<dbReference type="Pfam" id="PF00069">
    <property type="entry name" value="Pkinase"/>
    <property type="match status" value="1"/>
</dbReference>
<protein>
    <recommendedName>
        <fullName evidence="1">Protein kinase domain-containing protein</fullName>
    </recommendedName>
</protein>
<dbReference type="GO" id="GO:0004672">
    <property type="term" value="F:protein kinase activity"/>
    <property type="evidence" value="ECO:0007669"/>
    <property type="project" value="InterPro"/>
</dbReference>
<evidence type="ECO:0000313" key="2">
    <source>
        <dbReference type="EMBL" id="PAK21564.1"/>
    </source>
</evidence>
<dbReference type="Pfam" id="PF25816">
    <property type="entry name" value="RamC_N"/>
    <property type="match status" value="1"/>
</dbReference>
<dbReference type="InterPro" id="IPR057929">
    <property type="entry name" value="RamC_N"/>
</dbReference>
<dbReference type="SMART" id="SM00220">
    <property type="entry name" value="S_TKc"/>
    <property type="match status" value="1"/>
</dbReference>
<dbReference type="EMBL" id="NQNY01000003">
    <property type="protein sequence ID" value="PAK21564.1"/>
    <property type="molecule type" value="Genomic_DNA"/>
</dbReference>
<dbReference type="GO" id="GO:0005524">
    <property type="term" value="F:ATP binding"/>
    <property type="evidence" value="ECO:0007669"/>
    <property type="project" value="InterPro"/>
</dbReference>
<accession>A0A269TJD7</accession>
<gene>
    <name evidence="2" type="ORF">CJJ23_01270</name>
</gene>
<proteinExistence type="predicted"/>
<dbReference type="PROSITE" id="PS50011">
    <property type="entry name" value="PROTEIN_KINASE_DOM"/>
    <property type="match status" value="1"/>
</dbReference>
<dbReference type="InterPro" id="IPR011009">
    <property type="entry name" value="Kinase-like_dom_sf"/>
</dbReference>
<dbReference type="AlphaFoldDB" id="A0A269TJD7"/>
<feature type="domain" description="Protein kinase" evidence="1">
    <location>
        <begin position="179"/>
        <end position="434"/>
    </location>
</feature>
<dbReference type="Proteomes" id="UP000216943">
    <property type="component" value="Unassembled WGS sequence"/>
</dbReference>
<organism evidence="2 3">
    <name type="scientific">Mycoplasmopsis agassizii</name>
    <dbReference type="NCBI Taxonomy" id="33922"/>
    <lineage>
        <taxon>Bacteria</taxon>
        <taxon>Bacillati</taxon>
        <taxon>Mycoplasmatota</taxon>
        <taxon>Mycoplasmoidales</taxon>
        <taxon>Metamycoplasmataceae</taxon>
        <taxon>Mycoplasmopsis</taxon>
    </lineage>
</organism>
<sequence length="669" mass="79309">MKVKRLTSFSFLNMLHHKFKCDDSFYCSSKIFSYTDKKIFGWKIHISSLEKNSDEILKKVYLYCLKYKLTFKFISSHENLFITLTRVYNNEQQGKFITIYFPNKNTMELHYKNLSKIFRYYKGPLIITDMRKGFSNIVQYRFSRFNFENKNQKNNIGNYSLKNFFFSENNLLKLELFKYKFIKMISENNSGFTAIVEKDKEKFILKCIKPHIKVKEGLSYKMIAKNEISNLELLKNSGFVPIIKEYFYYKNHTFIIREYINGSTLESQKLMFYYGLKNNDKTRTNNVIRLIKNLFNTIKKLHKMSIIYNDFHPDNFIYDIKNNKLWFIDFDASYKIENKLKIDNIHFNLPLAHINKKDYEADIIKLSVMIIGLLTSANKLAEEDNQTSYLDYFKYVSDKRKIPKQLVIIIISIIENPNWNNVALQLAKLNLKFLKDEYKDASNWNSFVIETHNSLTKEINDSKSLISNMPDEIHLKLIFHPIYQNSFWANHEHVEKWLVNKMPFYKFIDLYFIEKNKKEAIKLLNDMLVISNGIFYVKNENYFSPNLQDGTSLLALVLFEIYKLDKNEGILILIEILFNSINNPIQPKIIFMHGSAGAMHVVLKLNSIIKKNISDDLKDFLILTAMSICKNSNTLKIWDYKNTILNNKFMLGIPGVLYIFDEAFSYLKF</sequence>
<evidence type="ECO:0000313" key="3">
    <source>
        <dbReference type="Proteomes" id="UP000216943"/>
    </source>
</evidence>